<sequence>MHKGYKKFILKGLLLLAIMFAVDRIVGGIVEYYYLHEPMGDVASFSHAINDPKEDMLIYGSSRAVHTYDPRIFKDSLGISAFNCGRNATNVIYSSAILPAAINGDHKPKVILMDMVAKEISWRSDQYGGDILAGMLLPYVLTNDNFAALAKDLFPKEYYKAKVSKLYAYNSHIISIIRNYSRSHNDNINGYQPLKGSKVANEPEEYTAGVDKIDEYSREKLEFFIKSVTDKKIPLVIVISPMYVKDFEENDAMTESKKIAARYNVPVWDYSLDPRFVKSEYFYDMNHLNTEGAELFSREIASRLKKEGIVR</sequence>
<organism evidence="2 3">
    <name type="scientific">Panacibacter microcysteis</name>
    <dbReference type="NCBI Taxonomy" id="2793269"/>
    <lineage>
        <taxon>Bacteria</taxon>
        <taxon>Pseudomonadati</taxon>
        <taxon>Bacteroidota</taxon>
        <taxon>Chitinophagia</taxon>
        <taxon>Chitinophagales</taxon>
        <taxon>Chitinophagaceae</taxon>
        <taxon>Panacibacter</taxon>
    </lineage>
</organism>
<dbReference type="GO" id="GO:0016788">
    <property type="term" value="F:hydrolase activity, acting on ester bonds"/>
    <property type="evidence" value="ECO:0007669"/>
    <property type="project" value="UniProtKB-ARBA"/>
</dbReference>
<dbReference type="SUPFAM" id="SSF52266">
    <property type="entry name" value="SGNH hydrolase"/>
    <property type="match status" value="1"/>
</dbReference>
<protein>
    <recommendedName>
        <fullName evidence="4">SGNH/GDSL hydrolase family protein</fullName>
    </recommendedName>
</protein>
<dbReference type="RefSeq" id="WP_196990728.1">
    <property type="nucleotide sequence ID" value="NZ_JADWYR010000001.1"/>
</dbReference>
<dbReference type="AlphaFoldDB" id="A0A931E7S3"/>
<keyword evidence="1" id="KW-1133">Transmembrane helix</keyword>
<keyword evidence="1" id="KW-0812">Transmembrane</keyword>
<keyword evidence="3" id="KW-1185">Reference proteome</keyword>
<reference evidence="2" key="1">
    <citation type="submission" date="2020-11" db="EMBL/GenBank/DDBJ databases">
        <title>Bacterial whole genome sequence for Panacibacter sp. DH6.</title>
        <authorList>
            <person name="Le V."/>
            <person name="Ko S."/>
            <person name="Ahn C.-Y."/>
            <person name="Oh H.-M."/>
        </authorList>
    </citation>
    <scope>NUCLEOTIDE SEQUENCE</scope>
    <source>
        <strain evidence="2">DH6</strain>
    </source>
</reference>
<dbReference type="EMBL" id="JADWYR010000001">
    <property type="protein sequence ID" value="MBG9376729.1"/>
    <property type="molecule type" value="Genomic_DNA"/>
</dbReference>
<keyword evidence="1" id="KW-0472">Membrane</keyword>
<dbReference type="Gene3D" id="3.40.50.1110">
    <property type="entry name" value="SGNH hydrolase"/>
    <property type="match status" value="1"/>
</dbReference>
<evidence type="ECO:0000313" key="2">
    <source>
        <dbReference type="EMBL" id="MBG9376729.1"/>
    </source>
</evidence>
<name>A0A931E7S3_9BACT</name>
<dbReference type="InterPro" id="IPR036514">
    <property type="entry name" value="SGNH_hydro_sf"/>
</dbReference>
<evidence type="ECO:0008006" key="4">
    <source>
        <dbReference type="Google" id="ProtNLM"/>
    </source>
</evidence>
<feature type="transmembrane region" description="Helical" evidence="1">
    <location>
        <begin position="12"/>
        <end position="35"/>
    </location>
</feature>
<gene>
    <name evidence="2" type="ORF">I5907_10810</name>
</gene>
<evidence type="ECO:0000256" key="1">
    <source>
        <dbReference type="SAM" id="Phobius"/>
    </source>
</evidence>
<evidence type="ECO:0000313" key="3">
    <source>
        <dbReference type="Proteomes" id="UP000628448"/>
    </source>
</evidence>
<accession>A0A931E7S3</accession>
<proteinExistence type="predicted"/>
<comment type="caution">
    <text evidence="2">The sequence shown here is derived from an EMBL/GenBank/DDBJ whole genome shotgun (WGS) entry which is preliminary data.</text>
</comment>
<dbReference type="Proteomes" id="UP000628448">
    <property type="component" value="Unassembled WGS sequence"/>
</dbReference>